<organism evidence="8 9">
    <name type="scientific">Mycobacterium botniense</name>
    <dbReference type="NCBI Taxonomy" id="84962"/>
    <lineage>
        <taxon>Bacteria</taxon>
        <taxon>Bacillati</taxon>
        <taxon>Actinomycetota</taxon>
        <taxon>Actinomycetes</taxon>
        <taxon>Mycobacteriales</taxon>
        <taxon>Mycobacteriaceae</taxon>
        <taxon>Mycobacterium</taxon>
    </lineage>
</organism>
<evidence type="ECO:0000313" key="8">
    <source>
        <dbReference type="EMBL" id="GFG73277.1"/>
    </source>
</evidence>
<protein>
    <recommendedName>
        <fullName evidence="10">Lipoprotein LppA</fullName>
    </recommendedName>
</protein>
<accession>A0A7I9XV41</accession>
<dbReference type="Pfam" id="PF16708">
    <property type="entry name" value="LppA"/>
    <property type="match status" value="1"/>
</dbReference>
<sequence length="221" mass="23753">MRARAAAALAPVLAVALLGLLGGCALYEKARKAGKELSNPYETQHLTEQQEIALIDSMRAKGSYEAARQRLNNTARVIGERISAAVPGQTWKFDDDPNLIESARAGLSCYKLSDDIATRPIADTVRFGRTFTANEFTTAAGIVREEAAKYGATDQSSLFNEASKRDYTVSGNGYDFNLGQINFATLNIYGACFLHQRVLDSPPGRLPPPTTTAPGAPTPSP</sequence>
<evidence type="ECO:0000256" key="3">
    <source>
        <dbReference type="ARBA" id="ARBA00022729"/>
    </source>
</evidence>
<feature type="compositionally biased region" description="Pro residues" evidence="7">
    <location>
        <begin position="204"/>
        <end position="221"/>
    </location>
</feature>
<evidence type="ECO:0000256" key="6">
    <source>
        <dbReference type="ARBA" id="ARBA00023288"/>
    </source>
</evidence>
<evidence type="ECO:0000256" key="4">
    <source>
        <dbReference type="ARBA" id="ARBA00023136"/>
    </source>
</evidence>
<dbReference type="Gene3D" id="3.30.2030.20">
    <property type="match status" value="1"/>
</dbReference>
<keyword evidence="5" id="KW-0564">Palmitate</keyword>
<feature type="region of interest" description="Disordered" evidence="7">
    <location>
        <begin position="202"/>
        <end position="221"/>
    </location>
</feature>
<comment type="caution">
    <text evidence="8">The sequence shown here is derived from an EMBL/GenBank/DDBJ whole genome shotgun (WGS) entry which is preliminary data.</text>
</comment>
<proteinExistence type="predicted"/>
<evidence type="ECO:0000256" key="7">
    <source>
        <dbReference type="SAM" id="MobiDB-lite"/>
    </source>
</evidence>
<evidence type="ECO:0008006" key="10">
    <source>
        <dbReference type="Google" id="ProtNLM"/>
    </source>
</evidence>
<name>A0A7I9XV41_9MYCO</name>
<keyword evidence="9" id="KW-1185">Reference proteome</keyword>
<keyword evidence="2" id="KW-1003">Cell membrane</keyword>
<dbReference type="GO" id="GO:0005886">
    <property type="term" value="C:plasma membrane"/>
    <property type="evidence" value="ECO:0007669"/>
    <property type="project" value="UniProtKB-SubCell"/>
</dbReference>
<evidence type="ECO:0000256" key="2">
    <source>
        <dbReference type="ARBA" id="ARBA00022475"/>
    </source>
</evidence>
<dbReference type="InterPro" id="IPR032018">
    <property type="entry name" value="LppA/LppB/LprP"/>
</dbReference>
<dbReference type="PROSITE" id="PS51257">
    <property type="entry name" value="PROKAR_LIPOPROTEIN"/>
    <property type="match status" value="1"/>
</dbReference>
<keyword evidence="3" id="KW-0732">Signal</keyword>
<dbReference type="EMBL" id="BLKW01000002">
    <property type="protein sequence ID" value="GFG73277.1"/>
    <property type="molecule type" value="Genomic_DNA"/>
</dbReference>
<keyword evidence="6" id="KW-0449">Lipoprotein</keyword>
<evidence type="ECO:0000256" key="5">
    <source>
        <dbReference type="ARBA" id="ARBA00023139"/>
    </source>
</evidence>
<dbReference type="Proteomes" id="UP000465361">
    <property type="component" value="Unassembled WGS sequence"/>
</dbReference>
<gene>
    <name evidence="8" type="primary">lppA_1</name>
    <name evidence="8" type="ORF">MBOT_06420</name>
</gene>
<reference evidence="8 9" key="1">
    <citation type="journal article" date="2019" name="Emerg. Microbes Infect.">
        <title>Comprehensive subspecies identification of 175 nontuberculous mycobacteria species based on 7547 genomic profiles.</title>
        <authorList>
            <person name="Matsumoto Y."/>
            <person name="Kinjo T."/>
            <person name="Motooka D."/>
            <person name="Nabeya D."/>
            <person name="Jung N."/>
            <person name="Uechi K."/>
            <person name="Horii T."/>
            <person name="Iida T."/>
            <person name="Fujita J."/>
            <person name="Nakamura S."/>
        </authorList>
    </citation>
    <scope>NUCLEOTIDE SEQUENCE [LARGE SCALE GENOMIC DNA]</scope>
    <source>
        <strain evidence="8 9">JCM 17322</strain>
    </source>
</reference>
<evidence type="ECO:0000313" key="9">
    <source>
        <dbReference type="Proteomes" id="UP000465361"/>
    </source>
</evidence>
<evidence type="ECO:0000256" key="1">
    <source>
        <dbReference type="ARBA" id="ARBA00004193"/>
    </source>
</evidence>
<dbReference type="AlphaFoldDB" id="A0A7I9XV41"/>
<comment type="subcellular location">
    <subcellularLocation>
        <location evidence="1">Cell membrane</location>
        <topology evidence="1">Lipid-anchor</topology>
    </subcellularLocation>
</comment>
<keyword evidence="4" id="KW-0472">Membrane</keyword>